<dbReference type="SUPFAM" id="SSF56300">
    <property type="entry name" value="Metallo-dependent phosphatases"/>
    <property type="match status" value="1"/>
</dbReference>
<feature type="binding site" evidence="9">
    <location>
        <position position="174"/>
    </location>
    <ligand>
        <name>Mn(2+)</name>
        <dbReference type="ChEBI" id="CHEBI:29035"/>
        <label>2</label>
    </ligand>
</feature>
<organism evidence="13 14">
    <name type="scientific">Thermococcus piezophilus</name>
    <dbReference type="NCBI Taxonomy" id="1712654"/>
    <lineage>
        <taxon>Archaea</taxon>
        <taxon>Methanobacteriati</taxon>
        <taxon>Methanobacteriota</taxon>
        <taxon>Thermococci</taxon>
        <taxon>Thermococcales</taxon>
        <taxon>Thermococcaceae</taxon>
        <taxon>Thermococcus</taxon>
    </lineage>
</organism>
<keyword evidence="3 9" id="KW-0255">Endonuclease</keyword>
<feature type="binding site" evidence="9">
    <location>
        <position position="214"/>
    </location>
    <ligand>
        <name>Mn(2+)</name>
        <dbReference type="ChEBI" id="CHEBI:29035"/>
        <label>2</label>
    </ligand>
</feature>
<dbReference type="RefSeq" id="WP_068667377.1">
    <property type="nucleotide sequence ID" value="NZ_CP015520.1"/>
</dbReference>
<dbReference type="OrthoDB" id="11638at2157"/>
<dbReference type="KEGG" id="tpie:A7C91_02715"/>
<keyword evidence="2 9" id="KW-0479">Metal-binding</keyword>
<evidence type="ECO:0000256" key="5">
    <source>
        <dbReference type="ARBA" id="ARBA00022801"/>
    </source>
</evidence>
<evidence type="ECO:0000259" key="12">
    <source>
        <dbReference type="Pfam" id="PF22411"/>
    </source>
</evidence>
<evidence type="ECO:0000256" key="3">
    <source>
        <dbReference type="ARBA" id="ARBA00022759"/>
    </source>
</evidence>
<proteinExistence type="inferred from homology"/>
<evidence type="ECO:0000256" key="9">
    <source>
        <dbReference type="HAMAP-Rule" id="MF_02044"/>
    </source>
</evidence>
<evidence type="ECO:0000256" key="8">
    <source>
        <dbReference type="ARBA" id="ARBA00023211"/>
    </source>
</evidence>
<keyword evidence="7 9" id="KW-0234">DNA repair</keyword>
<evidence type="ECO:0000256" key="6">
    <source>
        <dbReference type="ARBA" id="ARBA00022839"/>
    </source>
</evidence>
<feature type="domain" description="DNA double-strand break repair protein Mre11 second" evidence="12">
    <location>
        <begin position="280"/>
        <end position="338"/>
    </location>
</feature>
<feature type="binding site" evidence="9">
    <location>
        <position position="49"/>
    </location>
    <ligand>
        <name>Mn(2+)</name>
        <dbReference type="ChEBI" id="CHEBI:29035"/>
        <label>1</label>
    </ligand>
</feature>
<feature type="active site" description="Proton donor" evidence="9">
    <location>
        <position position="85"/>
    </location>
</feature>
<dbReference type="HAMAP" id="MF_02044">
    <property type="entry name" value="Mre11"/>
    <property type="match status" value="1"/>
</dbReference>
<reference evidence="14" key="1">
    <citation type="journal article" date="2016" name="Syst. Appl. Microbiol.">
        <title>Thermococcus piezophilus sp. nov., a novel hyperthermophilic and piezophilic archaeon with a broad pressure range for growth, isolated from a deepest hydrothermal vent at the Mid-Cayman Rise.</title>
        <authorList>
            <person name="Dalmasso C."/>
            <person name="Oger P."/>
            <person name="Selva G."/>
            <person name="Courtine D."/>
            <person name="L'Haridon S."/>
            <person name="Garlaschelli A."/>
            <person name="Roussel E."/>
            <person name="Miyazaki J."/>
            <person name="Reveillaud J."/>
            <person name="Jebbar M."/>
            <person name="Takai K."/>
            <person name="Maignien L."/>
            <person name="Alain K."/>
        </authorList>
    </citation>
    <scope>NUCLEOTIDE SEQUENCE [LARGE SCALE GENOMIC DNA]</scope>
    <source>
        <strain evidence="14">CDGS</strain>
    </source>
</reference>
<dbReference type="EMBL" id="CP015520">
    <property type="protein sequence ID" value="ANF23579.1"/>
    <property type="molecule type" value="Genomic_DNA"/>
</dbReference>
<feature type="binding site" evidence="9">
    <location>
        <position position="216"/>
    </location>
    <ligand>
        <name>Mn(2+)</name>
        <dbReference type="ChEBI" id="CHEBI:29035"/>
        <label>1</label>
    </ligand>
</feature>
<gene>
    <name evidence="9" type="primary">mre11</name>
    <name evidence="13" type="ORF">A7C91_02715</name>
</gene>
<dbReference type="InterPro" id="IPR054741">
    <property type="entry name" value="Mre11_dom"/>
</dbReference>
<evidence type="ECO:0000256" key="10">
    <source>
        <dbReference type="SAM" id="MobiDB-lite"/>
    </source>
</evidence>
<dbReference type="GO" id="GO:0000729">
    <property type="term" value="P:DNA double-strand break processing"/>
    <property type="evidence" value="ECO:0007669"/>
    <property type="project" value="InterPro"/>
</dbReference>
<feature type="binding site" evidence="9">
    <location>
        <position position="84"/>
    </location>
    <ligand>
        <name>Mn(2+)</name>
        <dbReference type="ChEBI" id="CHEBI:29035"/>
        <label>2</label>
    </ligand>
</feature>
<dbReference type="GO" id="GO:0000403">
    <property type="term" value="F:Y-form DNA binding"/>
    <property type="evidence" value="ECO:0007669"/>
    <property type="project" value="UniProtKB-UniRule"/>
</dbReference>
<dbReference type="InterPro" id="IPR004843">
    <property type="entry name" value="Calcineurin-like_PHP"/>
</dbReference>
<feature type="binding site" evidence="9">
    <location>
        <position position="8"/>
    </location>
    <ligand>
        <name>Mn(2+)</name>
        <dbReference type="ChEBI" id="CHEBI:29035"/>
        <label>1</label>
    </ligand>
</feature>
<protein>
    <recommendedName>
        <fullName evidence="9">DNA double-strand break repair protein Mre11</fullName>
        <ecNumber evidence="9">3.1.-.-</ecNumber>
    </recommendedName>
</protein>
<evidence type="ECO:0000256" key="7">
    <source>
        <dbReference type="ARBA" id="ARBA00023204"/>
    </source>
</evidence>
<evidence type="ECO:0000313" key="14">
    <source>
        <dbReference type="Proteomes" id="UP000076969"/>
    </source>
</evidence>
<dbReference type="Gene3D" id="3.60.21.10">
    <property type="match status" value="1"/>
</dbReference>
<keyword evidence="5 9" id="KW-0378">Hydrolase</keyword>
<dbReference type="AlphaFoldDB" id="A0A172WJQ3"/>
<name>A0A172WJQ3_9EURY</name>
<dbReference type="GO" id="GO:0045027">
    <property type="term" value="F:DNA end binding"/>
    <property type="evidence" value="ECO:0007669"/>
    <property type="project" value="UniProtKB-UniRule"/>
</dbReference>
<dbReference type="Proteomes" id="UP000076969">
    <property type="component" value="Chromosome"/>
</dbReference>
<dbReference type="Gene3D" id="3.30.110.80">
    <property type="entry name" value="DNA double-strand break repair nuclease"/>
    <property type="match status" value="1"/>
</dbReference>
<dbReference type="InterPro" id="IPR041796">
    <property type="entry name" value="Mre11_N"/>
</dbReference>
<dbReference type="InterPro" id="IPR029052">
    <property type="entry name" value="Metallo-depent_PP-like"/>
</dbReference>
<evidence type="ECO:0000256" key="1">
    <source>
        <dbReference type="ARBA" id="ARBA00022722"/>
    </source>
</evidence>
<dbReference type="CDD" id="cd00840">
    <property type="entry name" value="MPP_Mre11_N"/>
    <property type="match status" value="1"/>
</dbReference>
<dbReference type="Pfam" id="PF22411">
    <property type="entry name" value="Mre11_2nd"/>
    <property type="match status" value="1"/>
</dbReference>
<dbReference type="InterPro" id="IPR050535">
    <property type="entry name" value="DNA_Repair-Maintenance_Comp"/>
</dbReference>
<dbReference type="InterPro" id="IPR032885">
    <property type="entry name" value="Mre11_archaea-type"/>
</dbReference>
<keyword evidence="6 9" id="KW-0269">Exonuclease</keyword>
<evidence type="ECO:0000313" key="13">
    <source>
        <dbReference type="EMBL" id="ANF23579.1"/>
    </source>
</evidence>
<dbReference type="NCBIfam" id="NF041029">
    <property type="entry name" value="Mre11_Pyroc"/>
    <property type="match status" value="1"/>
</dbReference>
<dbReference type="GO" id="GO:0004519">
    <property type="term" value="F:endonuclease activity"/>
    <property type="evidence" value="ECO:0007669"/>
    <property type="project" value="UniProtKB-UniRule"/>
</dbReference>
<keyword evidence="14" id="KW-1185">Reference proteome</keyword>
<comment type="activity regulation">
    <text evidence="9">Nuclease activity is regulated by Rad50.</text>
</comment>
<dbReference type="PANTHER" id="PTHR30337">
    <property type="entry name" value="COMPONENT OF ATP-DEPENDENT DSDNA EXONUCLEASE"/>
    <property type="match status" value="1"/>
</dbReference>
<keyword evidence="1 9" id="KW-0540">Nuclease</keyword>
<feature type="binding site" evidence="9">
    <location>
        <position position="49"/>
    </location>
    <ligand>
        <name>Mn(2+)</name>
        <dbReference type="ChEBI" id="CHEBI:29035"/>
        <label>2</label>
    </ligand>
</feature>
<accession>A0A172WJQ3</accession>
<comment type="similarity">
    <text evidence="9">Belongs to the MRE11/RAD32 family.</text>
</comment>
<feature type="region of interest" description="Disordered" evidence="10">
    <location>
        <begin position="394"/>
        <end position="456"/>
    </location>
</feature>
<dbReference type="EC" id="3.1.-.-" evidence="9"/>
<dbReference type="GO" id="GO:0008408">
    <property type="term" value="F:3'-5' exonuclease activity"/>
    <property type="evidence" value="ECO:0007669"/>
    <property type="project" value="UniProtKB-UniRule"/>
</dbReference>
<sequence length="456" mass="53337">MKFAHIADAHLGFEQYRLPYRAEEFTSSFREAIEKAVEERVDFILIAGDLFHQSRPSPETIKEAIEILNLPREMGIPVFAIEGNHDRTQRRISTYHLLESLGLLHLVGLREEKVENEYITSERLGNKFLVKGIFEKGHQSIEIHGIKYMSAAWLERNKLSDIFKPKGDAILMLHQGIKELIERMVGLIPESQRDYFELKMEDLPKGYIYYALGHIHKNFETNYDTGKLVYSGSLQRWDFSDYEIRYRWDGRAFRAKAGSKKGFYIVEDFEPRFIPLEIRPFIDIKIEADEETAKKEIKRLGAKIPGEAFVRLDLKWERPFDVSAFHELLKVRYIYIRTRFERKLKAGKPRNLPKPEEYFLPVELKAIELTREKKFEAVDAVVELFLGEGWEERPKKRAVEKPKDSRKEKSEERTGKVDRKVEEGQDAPPKKVEKKDKPVKKPKKGADLLAWLGGEK</sequence>
<evidence type="ECO:0000259" key="11">
    <source>
        <dbReference type="Pfam" id="PF00149"/>
    </source>
</evidence>
<evidence type="ECO:0000256" key="2">
    <source>
        <dbReference type="ARBA" id="ARBA00022723"/>
    </source>
</evidence>
<feature type="binding site" evidence="9">
    <location>
        <position position="10"/>
    </location>
    <ligand>
        <name>Mn(2+)</name>
        <dbReference type="ChEBI" id="CHEBI:29035"/>
        <label>1</label>
    </ligand>
</feature>
<dbReference type="STRING" id="1712654.A7C91_02715"/>
<dbReference type="PANTHER" id="PTHR30337:SF0">
    <property type="entry name" value="NUCLEASE SBCCD SUBUNIT D"/>
    <property type="match status" value="1"/>
</dbReference>
<dbReference type="Pfam" id="PF00149">
    <property type="entry name" value="Metallophos"/>
    <property type="match status" value="1"/>
</dbReference>
<evidence type="ECO:0000256" key="4">
    <source>
        <dbReference type="ARBA" id="ARBA00022763"/>
    </source>
</evidence>
<comment type="subunit">
    <text evidence="9">Homodimer. Forms a heterotetramer composed of two Mre11 subunits and two Rad50 subunits.</text>
</comment>
<dbReference type="InterPro" id="IPR054745">
    <property type="entry name" value="Mre11_thermococcales"/>
</dbReference>
<comment type="cofactor">
    <cofactor evidence="9">
        <name>Mn(2+)</name>
        <dbReference type="ChEBI" id="CHEBI:29035"/>
    </cofactor>
    <text evidence="9">Binds 2 manganese ions per subunit.</text>
</comment>
<dbReference type="GeneID" id="28495071"/>
<feature type="domain" description="Calcineurin-like phosphoesterase" evidence="11">
    <location>
        <begin position="1"/>
        <end position="217"/>
    </location>
</feature>
<feature type="compositionally biased region" description="Basic and acidic residues" evidence="10">
    <location>
        <begin position="394"/>
        <end position="436"/>
    </location>
</feature>
<keyword evidence="8 9" id="KW-0464">Manganese</keyword>
<dbReference type="GO" id="GO:0030145">
    <property type="term" value="F:manganese ion binding"/>
    <property type="evidence" value="ECO:0007669"/>
    <property type="project" value="UniProtKB-UniRule"/>
</dbReference>
<keyword evidence="4 9" id="KW-0227">DNA damage</keyword>
<comment type="function">
    <text evidence="9">Part of the Rad50/Mre11 complex, which is involved in the early steps of DNA double-strand break (DSB) repair. The complex may facilitate opening of the processed DNA ends to aid in the recruitment of HerA and NurA. Mre11 binds to DSB ends and has both double-stranded 3'-5' exonuclease activity and single-stranded endonuclease activity.</text>
</comment>